<dbReference type="InterPro" id="IPR005135">
    <property type="entry name" value="Endo/exonuclease/phosphatase"/>
</dbReference>
<dbReference type="AlphaFoldDB" id="A0A8R1I2X8"/>
<dbReference type="InterPro" id="IPR000477">
    <property type="entry name" value="RT_dom"/>
</dbReference>
<protein>
    <submittedName>
        <fullName evidence="2">Reverse transcriptase domain-containing protein</fullName>
    </submittedName>
</protein>
<dbReference type="SUPFAM" id="SSF56219">
    <property type="entry name" value="DNase I-like"/>
    <property type="match status" value="1"/>
</dbReference>
<dbReference type="Pfam" id="PF14529">
    <property type="entry name" value="Exo_endo_phos_2"/>
    <property type="match status" value="1"/>
</dbReference>
<proteinExistence type="predicted"/>
<organism evidence="2 3">
    <name type="scientific">Caenorhabditis japonica</name>
    <dbReference type="NCBI Taxonomy" id="281687"/>
    <lineage>
        <taxon>Eukaryota</taxon>
        <taxon>Metazoa</taxon>
        <taxon>Ecdysozoa</taxon>
        <taxon>Nematoda</taxon>
        <taxon>Chromadorea</taxon>
        <taxon>Rhabditida</taxon>
        <taxon>Rhabditina</taxon>
        <taxon>Rhabditomorpha</taxon>
        <taxon>Rhabditoidea</taxon>
        <taxon>Rhabditidae</taxon>
        <taxon>Peloderinae</taxon>
        <taxon>Caenorhabditis</taxon>
    </lineage>
</organism>
<name>A0A8R1I2X8_CAEJA</name>
<feature type="domain" description="Reverse transcriptase" evidence="1">
    <location>
        <begin position="496"/>
        <end position="742"/>
    </location>
</feature>
<dbReference type="SUPFAM" id="SSF56672">
    <property type="entry name" value="DNA/RNA polymerases"/>
    <property type="match status" value="1"/>
</dbReference>
<reference evidence="3" key="1">
    <citation type="submission" date="2010-08" db="EMBL/GenBank/DDBJ databases">
        <authorList>
            <consortium name="Caenorhabditis japonica Sequencing Consortium"/>
            <person name="Wilson R.K."/>
        </authorList>
    </citation>
    <scope>NUCLEOTIDE SEQUENCE [LARGE SCALE GENOMIC DNA]</scope>
    <source>
        <strain evidence="3">DF5081</strain>
    </source>
</reference>
<dbReference type="InterPro" id="IPR043502">
    <property type="entry name" value="DNA/RNA_pol_sf"/>
</dbReference>
<dbReference type="PRINTS" id="PR01345">
    <property type="entry name" value="CERVTRCPTASE"/>
</dbReference>
<evidence type="ECO:0000313" key="3">
    <source>
        <dbReference type="Proteomes" id="UP000005237"/>
    </source>
</evidence>
<evidence type="ECO:0000259" key="1">
    <source>
        <dbReference type="PROSITE" id="PS50878"/>
    </source>
</evidence>
<reference evidence="2" key="2">
    <citation type="submission" date="2022-06" db="UniProtKB">
        <authorList>
            <consortium name="EnsemblMetazoa"/>
        </authorList>
    </citation>
    <scope>IDENTIFICATION</scope>
    <source>
        <strain evidence="2">DF5081</strain>
    </source>
</reference>
<dbReference type="GO" id="GO:0031012">
    <property type="term" value="C:extracellular matrix"/>
    <property type="evidence" value="ECO:0007669"/>
    <property type="project" value="TreeGrafter"/>
</dbReference>
<evidence type="ECO:0000313" key="2">
    <source>
        <dbReference type="EnsemblMetazoa" id="CJA15419a.1"/>
    </source>
</evidence>
<dbReference type="CDD" id="cd01650">
    <property type="entry name" value="RT_nLTR_like"/>
    <property type="match status" value="1"/>
</dbReference>
<dbReference type="EnsemblMetazoa" id="CJA15419a.1">
    <property type="protein sequence ID" value="CJA15419a.1"/>
    <property type="gene ID" value="WBGene00134623"/>
</dbReference>
<dbReference type="Gene3D" id="3.60.10.10">
    <property type="entry name" value="Endonuclease/exonuclease/phosphatase"/>
    <property type="match status" value="1"/>
</dbReference>
<keyword evidence="3" id="KW-1185">Reference proteome</keyword>
<dbReference type="PANTHER" id="PTHR33395:SF22">
    <property type="entry name" value="REVERSE TRANSCRIPTASE DOMAIN-CONTAINING PROTEIN"/>
    <property type="match status" value="1"/>
</dbReference>
<dbReference type="PROSITE" id="PS50878">
    <property type="entry name" value="RT_POL"/>
    <property type="match status" value="1"/>
</dbReference>
<dbReference type="PANTHER" id="PTHR33395">
    <property type="entry name" value="TRANSCRIPTASE, PUTATIVE-RELATED-RELATED"/>
    <property type="match status" value="1"/>
</dbReference>
<dbReference type="GO" id="GO:0007508">
    <property type="term" value="P:larval heart development"/>
    <property type="evidence" value="ECO:0007669"/>
    <property type="project" value="TreeGrafter"/>
</dbReference>
<dbReference type="Pfam" id="PF00078">
    <property type="entry name" value="RVT_1"/>
    <property type="match status" value="1"/>
</dbReference>
<sequence>MAAPIINCFSPPSFSKNKNSQVSFNCNLTNARSIASLERIQHVHNHVLANNLDILFITETFLSSTIPLSLCTSTAISCFRTDRQPPHPKKRGGGCAVFFRPQNIDLTQVEFDNDSYSIHHCEILVVDHLTSSTRFILLYRPPSTSVPQTQSLCSTLATLFTSKIKSYILAGDFNFPSLRWDRSDQMHAISSDCQDFLDFVDSHGLKQQVLFPTRISDAGTSNFLDLVFCSGPSICHDVSPISPLLLSNHLAIKFNLMLPSSIRHSTTLRQSTHLLYRKCNFKELNAALLRFNWARQFSYFSNCESKLNHFLRIFNELILSFTPSTDHRPKVSSLLSRNTLFRKIKRRHSSWSTKKIRQATKRYLKSLRKNNMNFENALIQSANPRKLFKFVNNRINSAFNISKLVVNGKVIENSENIADEFIYTFSKNFTARASPFPALPSPRPSDTFIDLSPFCVSQFIKKLSPKLGYSSDSINFFILKNCADAISVPLSLIFTESLTSKHFPSIWKTSIVVPLHKKGSSTDPTNFRPISLTHPLARLFEKIVIKALKRDFTCKLSQHQFGFLDKRSCPLALLDSISEYQFLLDSPKAHMDVIFIDFKKAFDSVPHDLLMLKMLNFGIHPNLCDWFRSFLSDRISKIKIGNYISSNFFPITSGVLQGTVTGPFLFLIYIDDLLSSFPEDVRVTAFADDIKLFSNNSVSLQKSIDIVVAWCTKWKLALANNKTLVLHLGKSNPNVEYFTGALKVKATSCARDLDIFVDNKLTYRSHIDRIVNNALHKSRVILRSFRSSNPTFYFKLFNAYIRPTLEYGCEIFHPSSYQLSKKLESPLKIFSRKVFLRCNLSFHKSSITDLTTPYQRRLMISSQQSLTFRRLLIILKTYFKIVTNRVHFPHLSRYVRPATSARFPYRLVFCGPKNNSFLHRNFSLWDRIVPYFHDLVSEDAFAKRISLLPLESFVT</sequence>
<dbReference type="GO" id="GO:0061343">
    <property type="term" value="P:cell adhesion involved in heart morphogenesis"/>
    <property type="evidence" value="ECO:0007669"/>
    <property type="project" value="TreeGrafter"/>
</dbReference>
<dbReference type="GO" id="GO:0003824">
    <property type="term" value="F:catalytic activity"/>
    <property type="evidence" value="ECO:0007669"/>
    <property type="project" value="InterPro"/>
</dbReference>
<dbReference type="InterPro" id="IPR036691">
    <property type="entry name" value="Endo/exonu/phosph_ase_sf"/>
</dbReference>
<accession>A0A8R1I2X8</accession>
<dbReference type="Proteomes" id="UP000005237">
    <property type="component" value="Unassembled WGS sequence"/>
</dbReference>